<evidence type="ECO:0000313" key="2">
    <source>
        <dbReference type="Proteomes" id="UP001209257"/>
    </source>
</evidence>
<keyword evidence="2" id="KW-1185">Reference proteome</keyword>
<name>A0ABT2VNN6_9ALTE</name>
<gene>
    <name evidence="1" type="ORF">OCL06_09940</name>
</gene>
<reference evidence="2" key="1">
    <citation type="submission" date="2023-07" db="EMBL/GenBank/DDBJ databases">
        <title>Study on multiphase classification of strain Alteromonas salexigens isolated from the Yellow Sea.</title>
        <authorList>
            <person name="Sun L."/>
        </authorList>
    </citation>
    <scope>NUCLEOTIDE SEQUENCE [LARGE SCALE GENOMIC DNA]</scope>
    <source>
        <strain evidence="2">ASW11-19</strain>
    </source>
</reference>
<accession>A0ABT2VNN6</accession>
<proteinExistence type="predicted"/>
<dbReference type="InterPro" id="IPR021732">
    <property type="entry name" value="DUF3301"/>
</dbReference>
<sequence>MTLGELTLWLVIGLVVFQFWRIRSISERANAYARDYCNQHGLQLLAIARRKTRLYTKRGKLDWYSEFLFEFSGNGEDRYTGEIHFVGTYVAKTVLPPYRVN</sequence>
<organism evidence="1 2">
    <name type="scientific">Alteromonas salexigens</name>
    <dbReference type="NCBI Taxonomy" id="2982530"/>
    <lineage>
        <taxon>Bacteria</taxon>
        <taxon>Pseudomonadati</taxon>
        <taxon>Pseudomonadota</taxon>
        <taxon>Gammaproteobacteria</taxon>
        <taxon>Alteromonadales</taxon>
        <taxon>Alteromonadaceae</taxon>
        <taxon>Alteromonas/Salinimonas group</taxon>
        <taxon>Alteromonas</taxon>
    </lineage>
</organism>
<protein>
    <submittedName>
        <fullName evidence="1">DUF3301 domain-containing protein</fullName>
    </submittedName>
</protein>
<dbReference type="EMBL" id="JAOTJC010000008">
    <property type="protein sequence ID" value="MCU7554920.1"/>
    <property type="molecule type" value="Genomic_DNA"/>
</dbReference>
<dbReference type="Pfam" id="PF11743">
    <property type="entry name" value="DUF3301"/>
    <property type="match status" value="1"/>
</dbReference>
<comment type="caution">
    <text evidence="1">The sequence shown here is derived from an EMBL/GenBank/DDBJ whole genome shotgun (WGS) entry which is preliminary data.</text>
</comment>
<evidence type="ECO:0000313" key="1">
    <source>
        <dbReference type="EMBL" id="MCU7554920.1"/>
    </source>
</evidence>
<dbReference type="RefSeq" id="WP_262994067.1">
    <property type="nucleotide sequence ID" value="NZ_JAOTJC010000008.1"/>
</dbReference>
<dbReference type="Proteomes" id="UP001209257">
    <property type="component" value="Unassembled WGS sequence"/>
</dbReference>